<evidence type="ECO:0000313" key="3">
    <source>
        <dbReference type="Proteomes" id="UP000463939"/>
    </source>
</evidence>
<organism evidence="2 3">
    <name type="scientific">Sulfuriferula nivalis</name>
    <dbReference type="NCBI Taxonomy" id="2675298"/>
    <lineage>
        <taxon>Bacteria</taxon>
        <taxon>Pseudomonadati</taxon>
        <taxon>Pseudomonadota</taxon>
        <taxon>Betaproteobacteria</taxon>
        <taxon>Nitrosomonadales</taxon>
        <taxon>Sulfuricellaceae</taxon>
        <taxon>Sulfuriferula</taxon>
    </lineage>
</organism>
<feature type="transmembrane region" description="Helical" evidence="1">
    <location>
        <begin position="45"/>
        <end position="70"/>
    </location>
</feature>
<feature type="transmembrane region" description="Helical" evidence="1">
    <location>
        <begin position="6"/>
        <end position="25"/>
    </location>
</feature>
<dbReference type="KEGG" id="sniv:SFSGTM_05490"/>
<name>A0A809RM22_9PROT</name>
<evidence type="ECO:0008006" key="4">
    <source>
        <dbReference type="Google" id="ProtNLM"/>
    </source>
</evidence>
<keyword evidence="1" id="KW-1133">Transmembrane helix</keyword>
<proteinExistence type="predicted"/>
<gene>
    <name evidence="2" type="ORF">SFSGTM_05490</name>
</gene>
<dbReference type="Proteomes" id="UP000463939">
    <property type="component" value="Chromosome"/>
</dbReference>
<dbReference type="EMBL" id="AP021881">
    <property type="protein sequence ID" value="BBO99840.1"/>
    <property type="molecule type" value="Genomic_DNA"/>
</dbReference>
<evidence type="ECO:0000256" key="1">
    <source>
        <dbReference type="SAM" id="Phobius"/>
    </source>
</evidence>
<feature type="transmembrane region" description="Helical" evidence="1">
    <location>
        <begin position="82"/>
        <end position="101"/>
    </location>
</feature>
<keyword evidence="1" id="KW-0812">Transmembrane</keyword>
<protein>
    <recommendedName>
        <fullName evidence="4">Transmembrane protein</fullName>
    </recommendedName>
</protein>
<dbReference type="RefSeq" id="WP_162083839.1">
    <property type="nucleotide sequence ID" value="NZ_AP021881.1"/>
</dbReference>
<evidence type="ECO:0000313" key="2">
    <source>
        <dbReference type="EMBL" id="BBO99840.1"/>
    </source>
</evidence>
<dbReference type="AlphaFoldDB" id="A0A809RM22"/>
<reference evidence="3" key="1">
    <citation type="submission" date="2019-11" db="EMBL/GenBank/DDBJ databases">
        <title>Isolation and characterization of a novel species in the genus Sulfuriferula.</title>
        <authorList>
            <person name="Mochizuki J."/>
            <person name="Kojima H."/>
            <person name="Fukui M."/>
        </authorList>
    </citation>
    <scope>NUCLEOTIDE SEQUENCE [LARGE SCALE GENOMIC DNA]</scope>
    <source>
        <strain evidence="3">SGTM</strain>
    </source>
</reference>
<sequence>MGENILFAGFSVWIAFTFSYQIRFLNLLSRLRQEKLKNNPSDRVWLYAIGLLLILIVLVNFLGVLGYAAIVGGNELMRTSYYGAFGLIGGVGLFLLCNWLVSEIKS</sequence>
<keyword evidence="1" id="KW-0472">Membrane</keyword>
<accession>A0A809RM22</accession>
<keyword evidence="3" id="KW-1185">Reference proteome</keyword>